<feature type="region of interest" description="Disordered" evidence="1">
    <location>
        <begin position="66"/>
        <end position="98"/>
    </location>
</feature>
<keyword evidence="3" id="KW-1185">Reference proteome</keyword>
<dbReference type="AlphaFoldDB" id="A0A4Z2J749"/>
<reference evidence="2 3" key="1">
    <citation type="submission" date="2019-03" db="EMBL/GenBank/DDBJ databases">
        <title>First draft genome of Liparis tanakae, snailfish: a comprehensive survey of snailfish specific genes.</title>
        <authorList>
            <person name="Kim W."/>
            <person name="Song I."/>
            <person name="Jeong J.-H."/>
            <person name="Kim D."/>
            <person name="Kim S."/>
            <person name="Ryu S."/>
            <person name="Song J.Y."/>
            <person name="Lee S.K."/>
        </authorList>
    </citation>
    <scope>NUCLEOTIDE SEQUENCE [LARGE SCALE GENOMIC DNA]</scope>
    <source>
        <tissue evidence="2">Muscle</tissue>
    </source>
</reference>
<sequence>MLLSQWPELLTAKKKKKKKKKKGCEPVFNIRVLERTALRRGYFNNNVYFHQLENLTVPKYGNVYGENNQSGQHGYEEGSRQRFYNEGPNEQTQTQTEWPSPAVCYTQDVSARNEHYDWDTSRAQQWYDSTSRRNDDVVSREGHQMNLDVAQPYYYQQLQHHQSMAPRHAGLMMGSAGQHGEAWGASAQSGAAWINDRPYLGHPFAHSGSFAPQPPGPFLHIEQRPLPTYMGVDHWS</sequence>
<organism evidence="2 3">
    <name type="scientific">Liparis tanakae</name>
    <name type="common">Tanaka's snailfish</name>
    <dbReference type="NCBI Taxonomy" id="230148"/>
    <lineage>
        <taxon>Eukaryota</taxon>
        <taxon>Metazoa</taxon>
        <taxon>Chordata</taxon>
        <taxon>Craniata</taxon>
        <taxon>Vertebrata</taxon>
        <taxon>Euteleostomi</taxon>
        <taxon>Actinopterygii</taxon>
        <taxon>Neopterygii</taxon>
        <taxon>Teleostei</taxon>
        <taxon>Neoteleostei</taxon>
        <taxon>Acanthomorphata</taxon>
        <taxon>Eupercaria</taxon>
        <taxon>Perciformes</taxon>
        <taxon>Cottioidei</taxon>
        <taxon>Cottales</taxon>
        <taxon>Liparidae</taxon>
        <taxon>Liparis</taxon>
    </lineage>
</organism>
<dbReference type="EMBL" id="SRLO01000019">
    <property type="protein sequence ID" value="TNN85724.1"/>
    <property type="molecule type" value="Genomic_DNA"/>
</dbReference>
<protein>
    <submittedName>
        <fullName evidence="2">Uncharacterized protein</fullName>
    </submittedName>
</protein>
<proteinExistence type="predicted"/>
<dbReference type="Proteomes" id="UP000314294">
    <property type="component" value="Unassembled WGS sequence"/>
</dbReference>
<feature type="compositionally biased region" description="Polar residues" evidence="1">
    <location>
        <begin position="88"/>
        <end position="98"/>
    </location>
</feature>
<evidence type="ECO:0000256" key="1">
    <source>
        <dbReference type="SAM" id="MobiDB-lite"/>
    </source>
</evidence>
<evidence type="ECO:0000313" key="3">
    <source>
        <dbReference type="Proteomes" id="UP000314294"/>
    </source>
</evidence>
<accession>A0A4Z2J749</accession>
<dbReference type="OrthoDB" id="5877502at2759"/>
<evidence type="ECO:0000313" key="2">
    <source>
        <dbReference type="EMBL" id="TNN85724.1"/>
    </source>
</evidence>
<gene>
    <name evidence="2" type="ORF">EYF80_003971</name>
</gene>
<comment type="caution">
    <text evidence="2">The sequence shown here is derived from an EMBL/GenBank/DDBJ whole genome shotgun (WGS) entry which is preliminary data.</text>
</comment>
<name>A0A4Z2J749_9TELE</name>